<dbReference type="Gene3D" id="3.10.50.40">
    <property type="match status" value="1"/>
</dbReference>
<evidence type="ECO:0000256" key="1">
    <source>
        <dbReference type="SAM" id="MobiDB-lite"/>
    </source>
</evidence>
<keyword evidence="2" id="KW-0732">Signal</keyword>
<reference evidence="3 4" key="1">
    <citation type="submission" date="2020-07" db="EMBL/GenBank/DDBJ databases">
        <authorList>
            <person name="Sun Q."/>
        </authorList>
    </citation>
    <scope>NUCLEOTIDE SEQUENCE [LARGE SCALE GENOMIC DNA]</scope>
    <source>
        <strain evidence="3 4">MAH-1</strain>
    </source>
</reference>
<evidence type="ECO:0000313" key="4">
    <source>
        <dbReference type="Proteomes" id="UP000535020"/>
    </source>
</evidence>
<dbReference type="InterPro" id="IPR046357">
    <property type="entry name" value="PPIase_dom_sf"/>
</dbReference>
<feature type="compositionally biased region" description="Polar residues" evidence="1">
    <location>
        <begin position="307"/>
        <end position="316"/>
    </location>
</feature>
<dbReference type="Proteomes" id="UP000535020">
    <property type="component" value="Unassembled WGS sequence"/>
</dbReference>
<sequence>MKKKIILSILFGLALTFIGCNKNDDIGPSKPRDYTEQYAKDIVDIEQFLKTHSYEVVNHPGFHDDQDVIFHDVEEGDPDAIWSSPLLTFRTVKTYRDADEDIEYKLYYLKLREGGGIALDKPFPTNTDKVLAAYTGKYLFHYESTDDSGTVIDSLKYYEFETNPYPQSNFDLQGVIKGWSEIFPQFKGGDATQVTGEPTLYTDFGAGVMFIPSALGYYNQASGSIPAYSPLIFTFKLYNTIRVDSDGDGIMNYLEDRDNDRYMYIILNDEGTGDVRPDDVDGDGAPNYLDQDDDGDNVLTEIEMLSDPNNPDSATLTWDEVPDCSGNTTDPNRLKRVYDSSCTGVAP</sequence>
<dbReference type="AlphaFoldDB" id="A0A7Y9C7S6"/>
<keyword evidence="4" id="KW-1185">Reference proteome</keyword>
<name>A0A7Y9C7S6_9FLAO</name>
<comment type="caution">
    <text evidence="3">The sequence shown here is derived from an EMBL/GenBank/DDBJ whole genome shotgun (WGS) entry which is preliminary data.</text>
</comment>
<proteinExistence type="predicted"/>
<feature type="chain" id="PRO_5030670303" evidence="2">
    <location>
        <begin position="23"/>
        <end position="347"/>
    </location>
</feature>
<evidence type="ECO:0000313" key="3">
    <source>
        <dbReference type="EMBL" id="NYA72694.1"/>
    </source>
</evidence>
<feature type="signal peptide" evidence="2">
    <location>
        <begin position="1"/>
        <end position="22"/>
    </location>
</feature>
<keyword evidence="3" id="KW-0413">Isomerase</keyword>
<gene>
    <name evidence="3" type="ORF">HZF10_17320</name>
</gene>
<dbReference type="PROSITE" id="PS51257">
    <property type="entry name" value="PROKAR_LIPOPROTEIN"/>
    <property type="match status" value="1"/>
</dbReference>
<dbReference type="SUPFAM" id="SSF54534">
    <property type="entry name" value="FKBP-like"/>
    <property type="match status" value="1"/>
</dbReference>
<organism evidence="3 4">
    <name type="scientific">Flavobacterium agri</name>
    <dbReference type="NCBI Taxonomy" id="2743471"/>
    <lineage>
        <taxon>Bacteria</taxon>
        <taxon>Pseudomonadati</taxon>
        <taxon>Bacteroidota</taxon>
        <taxon>Flavobacteriia</taxon>
        <taxon>Flavobacteriales</taxon>
        <taxon>Flavobacteriaceae</taxon>
        <taxon>Flavobacterium</taxon>
    </lineage>
</organism>
<evidence type="ECO:0000256" key="2">
    <source>
        <dbReference type="SAM" id="SignalP"/>
    </source>
</evidence>
<accession>A0A7Y9C7S6</accession>
<dbReference type="GO" id="GO:0003755">
    <property type="term" value="F:peptidyl-prolyl cis-trans isomerase activity"/>
    <property type="evidence" value="ECO:0007669"/>
    <property type="project" value="InterPro"/>
</dbReference>
<dbReference type="RefSeq" id="WP_176007502.1">
    <property type="nucleotide sequence ID" value="NZ_JABWMI010000022.1"/>
</dbReference>
<protein>
    <submittedName>
        <fullName evidence="3">FKBP-type peptidylprolyl isomerase</fullName>
    </submittedName>
</protein>
<dbReference type="EMBL" id="JACBJI010000010">
    <property type="protein sequence ID" value="NYA72694.1"/>
    <property type="molecule type" value="Genomic_DNA"/>
</dbReference>
<feature type="region of interest" description="Disordered" evidence="1">
    <location>
        <begin position="274"/>
        <end position="347"/>
    </location>
</feature>